<feature type="compositionally biased region" description="Basic residues" evidence="1">
    <location>
        <begin position="47"/>
        <end position="61"/>
    </location>
</feature>
<protein>
    <submittedName>
        <fullName evidence="2">Uncharacterized protein</fullName>
    </submittedName>
</protein>
<gene>
    <name evidence="2" type="ORF">ACET3X_003125</name>
</gene>
<comment type="caution">
    <text evidence="2">The sequence shown here is derived from an EMBL/GenBank/DDBJ whole genome shotgun (WGS) entry which is preliminary data.</text>
</comment>
<dbReference type="GeneID" id="96083447"/>
<feature type="region of interest" description="Disordered" evidence="1">
    <location>
        <begin position="1"/>
        <end position="87"/>
    </location>
</feature>
<accession>A0ABR3URM5</accession>
<evidence type="ECO:0000313" key="3">
    <source>
        <dbReference type="Proteomes" id="UP001578633"/>
    </source>
</evidence>
<reference evidence="2 3" key="1">
    <citation type="submission" date="2024-09" db="EMBL/GenBank/DDBJ databases">
        <title>T2T genomes of carrot and Alternaria dauci and their utility for understanding host-pathogen interaction during carrot leaf blight disease.</title>
        <authorList>
            <person name="Liu W."/>
            <person name="Xu S."/>
            <person name="Ou C."/>
            <person name="Liu X."/>
            <person name="Zhuang F."/>
            <person name="Deng X.W."/>
        </authorList>
    </citation>
    <scope>NUCLEOTIDE SEQUENCE [LARGE SCALE GENOMIC DNA]</scope>
    <source>
        <strain evidence="2 3">A2016</strain>
    </source>
</reference>
<evidence type="ECO:0000313" key="2">
    <source>
        <dbReference type="EMBL" id="KAL1799088.1"/>
    </source>
</evidence>
<evidence type="ECO:0000256" key="1">
    <source>
        <dbReference type="SAM" id="MobiDB-lite"/>
    </source>
</evidence>
<sequence length="330" mass="36983">MDGAYTTWREGRDLPLQQTARHDSAPTDDGAANKVEDQAGSTPSQRWGKRSRRRGRGRGKNRGQQESTPARRDQTQETAKLSPTIPAEREAATIHFWTNVTPATLFGFSSNAEILATNVGNETRNRSAAEPLLHTDQYREVHRPIEEGESPFDPDMPCPRATAILGGFVEMYQDVGKKRKDWVTERYIFAGEDEERVVNEEEGRDQVNNNPTRDQIGDRKELIPNEMKKGEWYDKKLRKDAARDAKRAAKREALDKGGLSSFGSNLVGNGRDRRPPSDIEAGSAGYDHGGFQDMRDFYTKPAPGFKKFDPDARIFEAGGGRGAKMNLRTK</sequence>
<name>A0ABR3URM5_9PLEO</name>
<dbReference type="Proteomes" id="UP001578633">
    <property type="component" value="Chromosome 2"/>
</dbReference>
<dbReference type="RefSeq" id="XP_069309672.1">
    <property type="nucleotide sequence ID" value="XM_069448366.1"/>
</dbReference>
<organism evidence="2 3">
    <name type="scientific">Alternaria dauci</name>
    <dbReference type="NCBI Taxonomy" id="48095"/>
    <lineage>
        <taxon>Eukaryota</taxon>
        <taxon>Fungi</taxon>
        <taxon>Dikarya</taxon>
        <taxon>Ascomycota</taxon>
        <taxon>Pezizomycotina</taxon>
        <taxon>Dothideomycetes</taxon>
        <taxon>Pleosporomycetidae</taxon>
        <taxon>Pleosporales</taxon>
        <taxon>Pleosporineae</taxon>
        <taxon>Pleosporaceae</taxon>
        <taxon>Alternaria</taxon>
        <taxon>Alternaria sect. Porri</taxon>
    </lineage>
</organism>
<proteinExistence type="predicted"/>
<feature type="region of interest" description="Disordered" evidence="1">
    <location>
        <begin position="259"/>
        <end position="298"/>
    </location>
</feature>
<keyword evidence="3" id="KW-1185">Reference proteome</keyword>
<dbReference type="EMBL" id="JBHGVX010000002">
    <property type="protein sequence ID" value="KAL1799088.1"/>
    <property type="molecule type" value="Genomic_DNA"/>
</dbReference>